<dbReference type="RefSeq" id="WP_200786308.1">
    <property type="nucleotide sequence ID" value="NZ_JAEDAO010000001.1"/>
</dbReference>
<sequence>MPRPAFLSQSLTGAAAHSVSYLGAARARRKFELFYPDGFQDETYLIAERAHKERAHLEWQAELGPADFRKLLARGEYREIADIAIRVEGRTNLLFSFEKMALRDALRSPAGARLFAHELYAFLHGRGSPQRRFEDWVQAVADLPQGRSKVMTWPVVTVFGFIARPDKHLFLKPRVTRRAARAYGFDFGYSSEPSWTVYRGLQTFAQIIRRDLERRPGMRARDMIDVQSFIWVQGADEYDA</sequence>
<gene>
    <name evidence="1" type="ORF">I8E28_02710</name>
</gene>
<name>A0A934UQB8_9BURK</name>
<reference evidence="1" key="1">
    <citation type="submission" date="2020-12" db="EMBL/GenBank/DDBJ databases">
        <title>Ramlibacter sp. nov., isolated from a freshwater alga, Cryptomonas.</title>
        <authorList>
            <person name="Kim H.M."/>
            <person name="Jeon C.O."/>
        </authorList>
    </citation>
    <scope>NUCLEOTIDE SEQUENCE</scope>
    <source>
        <strain evidence="1">CrO1</strain>
    </source>
</reference>
<dbReference type="AlphaFoldDB" id="A0A934UQB8"/>
<proteinExistence type="predicted"/>
<evidence type="ECO:0000313" key="1">
    <source>
        <dbReference type="EMBL" id="MBK0391493.1"/>
    </source>
</evidence>
<evidence type="ECO:0000313" key="2">
    <source>
        <dbReference type="Proteomes" id="UP000617041"/>
    </source>
</evidence>
<accession>A0A934UQB8</accession>
<organism evidence="1 2">
    <name type="scientific">Ramlibacter algicola</name>
    <dbReference type="NCBI Taxonomy" id="2795217"/>
    <lineage>
        <taxon>Bacteria</taxon>
        <taxon>Pseudomonadati</taxon>
        <taxon>Pseudomonadota</taxon>
        <taxon>Betaproteobacteria</taxon>
        <taxon>Burkholderiales</taxon>
        <taxon>Comamonadaceae</taxon>
        <taxon>Ramlibacter</taxon>
    </lineage>
</organism>
<protein>
    <submittedName>
        <fullName evidence="1">Uncharacterized protein</fullName>
    </submittedName>
</protein>
<dbReference type="Proteomes" id="UP000617041">
    <property type="component" value="Unassembled WGS sequence"/>
</dbReference>
<keyword evidence="2" id="KW-1185">Reference proteome</keyword>
<comment type="caution">
    <text evidence="1">The sequence shown here is derived from an EMBL/GenBank/DDBJ whole genome shotgun (WGS) entry which is preliminary data.</text>
</comment>
<dbReference type="EMBL" id="JAEDAO010000001">
    <property type="protein sequence ID" value="MBK0391493.1"/>
    <property type="molecule type" value="Genomic_DNA"/>
</dbReference>